<sequence length="149" mass="16797">MSLANYPITFPNSYSNTTVERFLSNFYRVSDEKPSADHDPYVDEFTSDAYLKIGPNEALGHADIGKLRENIWAVISGRKHRVFQVFPFSKDSDEVQELAIYGDVDYTNADGSTFSVEWTARFVLSVKGDVVKATDYRVFVGPKPTLVKV</sequence>
<evidence type="ECO:0000313" key="1">
    <source>
        <dbReference type="EMBL" id="ANB13114.1"/>
    </source>
</evidence>
<dbReference type="InterPro" id="IPR032710">
    <property type="entry name" value="NTF2-like_dom_sf"/>
</dbReference>
<dbReference type="SUPFAM" id="SSF54427">
    <property type="entry name" value="NTF2-like"/>
    <property type="match status" value="1"/>
</dbReference>
<dbReference type="PANTHER" id="PTHR39401">
    <property type="entry name" value="SNOAL-LIKE DOMAIN-CONTAINING PROTEIN"/>
    <property type="match status" value="1"/>
</dbReference>
<dbReference type="AlphaFoldDB" id="A0A167DNS7"/>
<gene>
    <name evidence="1" type="ORF">AWJ20_1395</name>
</gene>
<dbReference type="KEGG" id="slb:AWJ20_1395"/>
<proteinExistence type="predicted"/>
<keyword evidence="2" id="KW-1185">Reference proteome</keyword>
<reference evidence="1 2" key="1">
    <citation type="submission" date="2016-02" db="EMBL/GenBank/DDBJ databases">
        <title>Complete genome sequence and transcriptome regulation of the pentose utilising yeast Sugiyamaella lignohabitans.</title>
        <authorList>
            <person name="Bellasio M."/>
            <person name="Peymann A."/>
            <person name="Valli M."/>
            <person name="Sipitzky M."/>
            <person name="Graf A."/>
            <person name="Sauer M."/>
            <person name="Marx H."/>
            <person name="Mattanovich D."/>
        </authorList>
    </citation>
    <scope>NUCLEOTIDE SEQUENCE [LARGE SCALE GENOMIC DNA]</scope>
    <source>
        <strain evidence="1 2">CBS 10342</strain>
    </source>
</reference>
<dbReference type="GeneID" id="30033192"/>
<dbReference type="OrthoDB" id="3468019at2759"/>
<name>A0A167DNS7_9ASCO</name>
<dbReference type="RefSeq" id="XP_018735591.1">
    <property type="nucleotide sequence ID" value="XM_018878270.1"/>
</dbReference>
<accession>A0A167DNS7</accession>
<dbReference type="PANTHER" id="PTHR39401:SF1">
    <property type="entry name" value="SNOAL-LIKE DOMAIN-CONTAINING PROTEIN"/>
    <property type="match status" value="1"/>
</dbReference>
<evidence type="ECO:0000313" key="2">
    <source>
        <dbReference type="Proteomes" id="UP000189580"/>
    </source>
</evidence>
<dbReference type="Proteomes" id="UP000189580">
    <property type="component" value="Chromosome a"/>
</dbReference>
<evidence type="ECO:0008006" key="3">
    <source>
        <dbReference type="Google" id="ProtNLM"/>
    </source>
</evidence>
<dbReference type="EMBL" id="CP014501">
    <property type="protein sequence ID" value="ANB13114.1"/>
    <property type="molecule type" value="Genomic_DNA"/>
</dbReference>
<protein>
    <recommendedName>
        <fullName evidence="3">SnoaL-like domain-containing protein</fullName>
    </recommendedName>
</protein>
<organism evidence="1 2">
    <name type="scientific">Sugiyamaella lignohabitans</name>
    <dbReference type="NCBI Taxonomy" id="796027"/>
    <lineage>
        <taxon>Eukaryota</taxon>
        <taxon>Fungi</taxon>
        <taxon>Dikarya</taxon>
        <taxon>Ascomycota</taxon>
        <taxon>Saccharomycotina</taxon>
        <taxon>Dipodascomycetes</taxon>
        <taxon>Dipodascales</taxon>
        <taxon>Trichomonascaceae</taxon>
        <taxon>Sugiyamaella</taxon>
    </lineage>
</organism>